<protein>
    <recommendedName>
        <fullName evidence="3">C2H2-type domain-containing protein</fullName>
    </recommendedName>
</protein>
<keyword evidence="2" id="KW-1185">Reference proteome</keyword>
<reference evidence="1" key="1">
    <citation type="submission" date="2020-11" db="EMBL/GenBank/DDBJ databases">
        <authorList>
            <person name="Tran Van P."/>
        </authorList>
    </citation>
    <scope>NUCLEOTIDE SEQUENCE</scope>
</reference>
<gene>
    <name evidence="1" type="ORF">OSB1V03_LOCUS13035</name>
</gene>
<evidence type="ECO:0008006" key="3">
    <source>
        <dbReference type="Google" id="ProtNLM"/>
    </source>
</evidence>
<dbReference type="InterPro" id="IPR036236">
    <property type="entry name" value="Znf_C2H2_sf"/>
</dbReference>
<dbReference type="EMBL" id="OC865882">
    <property type="protein sequence ID" value="CAD7632633.1"/>
    <property type="molecule type" value="Genomic_DNA"/>
</dbReference>
<evidence type="ECO:0000313" key="1">
    <source>
        <dbReference type="EMBL" id="CAD7632633.1"/>
    </source>
</evidence>
<evidence type="ECO:0000313" key="2">
    <source>
        <dbReference type="Proteomes" id="UP000759131"/>
    </source>
</evidence>
<organism evidence="1">
    <name type="scientific">Medioppia subpectinata</name>
    <dbReference type="NCBI Taxonomy" id="1979941"/>
    <lineage>
        <taxon>Eukaryota</taxon>
        <taxon>Metazoa</taxon>
        <taxon>Ecdysozoa</taxon>
        <taxon>Arthropoda</taxon>
        <taxon>Chelicerata</taxon>
        <taxon>Arachnida</taxon>
        <taxon>Acari</taxon>
        <taxon>Acariformes</taxon>
        <taxon>Sarcoptiformes</taxon>
        <taxon>Oribatida</taxon>
        <taxon>Brachypylina</taxon>
        <taxon>Oppioidea</taxon>
        <taxon>Oppiidae</taxon>
        <taxon>Medioppia</taxon>
    </lineage>
</organism>
<dbReference type="Proteomes" id="UP000759131">
    <property type="component" value="Unassembled WGS sequence"/>
</dbReference>
<accession>A0A7R9Q5Q3</accession>
<dbReference type="Gene3D" id="3.30.160.60">
    <property type="entry name" value="Classic Zinc Finger"/>
    <property type="match status" value="1"/>
</dbReference>
<dbReference type="OrthoDB" id="10004641at2759"/>
<sequence length="91" mass="10671">MSVTPIHNISITTQMIAKNLIILTHRAYNPLPARVVQITLDSKSLIRHIRVIHEQKSCHECHRCGRQFTWKFSYLRHINTICQLNNKSKHS</sequence>
<dbReference type="AlphaFoldDB" id="A0A7R9Q5Q3"/>
<dbReference type="EMBL" id="CAJPIZ010011307">
    <property type="protein sequence ID" value="CAG2113063.1"/>
    <property type="molecule type" value="Genomic_DNA"/>
</dbReference>
<name>A0A7R9Q5Q3_9ACAR</name>
<dbReference type="SUPFAM" id="SSF57667">
    <property type="entry name" value="beta-beta-alpha zinc fingers"/>
    <property type="match status" value="1"/>
</dbReference>
<proteinExistence type="predicted"/>